<evidence type="ECO:0000313" key="7">
    <source>
        <dbReference type="EMBL" id="WEK19818.1"/>
    </source>
</evidence>
<evidence type="ECO:0000256" key="2">
    <source>
        <dbReference type="ARBA" id="ARBA00022801"/>
    </source>
</evidence>
<dbReference type="SUPFAM" id="SSF52743">
    <property type="entry name" value="Subtilisin-like"/>
    <property type="match status" value="1"/>
</dbReference>
<dbReference type="Pfam" id="PF00082">
    <property type="entry name" value="Peptidase_S8"/>
    <property type="match status" value="1"/>
</dbReference>
<dbReference type="InterPro" id="IPR034054">
    <property type="entry name" value="Pep_S8_PrcA"/>
</dbReference>
<dbReference type="GO" id="GO:0016020">
    <property type="term" value="C:membrane"/>
    <property type="evidence" value="ECO:0007669"/>
    <property type="project" value="TreeGrafter"/>
</dbReference>
<dbReference type="PROSITE" id="PS00137">
    <property type="entry name" value="SUBTILASE_HIS"/>
    <property type="match status" value="1"/>
</dbReference>
<feature type="domain" description="Peptidase S8/S53" evidence="5">
    <location>
        <begin position="225"/>
        <end position="490"/>
    </location>
</feature>
<gene>
    <name evidence="7" type="ORF">P0Y49_01450</name>
</gene>
<keyword evidence="3 4" id="KW-0720">Serine protease</keyword>
<dbReference type="GO" id="GO:0004252">
    <property type="term" value="F:serine-type endopeptidase activity"/>
    <property type="evidence" value="ECO:0007669"/>
    <property type="project" value="UniProtKB-UniRule"/>
</dbReference>
<comment type="similarity">
    <text evidence="4">Belongs to the peptidase S8 family.</text>
</comment>
<feature type="domain" description="Secretion system C-terminal sorting" evidence="6">
    <location>
        <begin position="725"/>
        <end position="811"/>
    </location>
</feature>
<dbReference type="Proteomes" id="UP001214530">
    <property type="component" value="Chromosome"/>
</dbReference>
<dbReference type="Pfam" id="PF18962">
    <property type="entry name" value="Por_Secre_tail"/>
    <property type="match status" value="1"/>
</dbReference>
<dbReference type="PROSITE" id="PS51892">
    <property type="entry name" value="SUBTILASE"/>
    <property type="match status" value="1"/>
</dbReference>
<dbReference type="CDD" id="cd07498">
    <property type="entry name" value="Peptidases_S8_15"/>
    <property type="match status" value="1"/>
</dbReference>
<dbReference type="InterPro" id="IPR022398">
    <property type="entry name" value="Peptidase_S8_His-AS"/>
</dbReference>
<organism evidence="7 8">
    <name type="scientific">Candidatus Pedobacter colombiensis</name>
    <dbReference type="NCBI Taxonomy" id="3121371"/>
    <lineage>
        <taxon>Bacteria</taxon>
        <taxon>Pseudomonadati</taxon>
        <taxon>Bacteroidota</taxon>
        <taxon>Sphingobacteriia</taxon>
        <taxon>Sphingobacteriales</taxon>
        <taxon>Sphingobacteriaceae</taxon>
        <taxon>Pedobacter</taxon>
    </lineage>
</organism>
<name>A0AAJ6B951_9SPHI</name>
<feature type="active site" description="Charge relay system" evidence="4">
    <location>
        <position position="450"/>
    </location>
</feature>
<evidence type="ECO:0000259" key="5">
    <source>
        <dbReference type="Pfam" id="PF00082"/>
    </source>
</evidence>
<evidence type="ECO:0000313" key="8">
    <source>
        <dbReference type="Proteomes" id="UP001214530"/>
    </source>
</evidence>
<evidence type="ECO:0000259" key="6">
    <source>
        <dbReference type="Pfam" id="PF18962"/>
    </source>
</evidence>
<dbReference type="EMBL" id="CP119313">
    <property type="protein sequence ID" value="WEK19818.1"/>
    <property type="molecule type" value="Genomic_DNA"/>
</dbReference>
<evidence type="ECO:0000256" key="4">
    <source>
        <dbReference type="PROSITE-ProRule" id="PRU01240"/>
    </source>
</evidence>
<feature type="active site" description="Charge relay system" evidence="4">
    <location>
        <position position="271"/>
    </location>
</feature>
<reference evidence="7" key="1">
    <citation type="submission" date="2023-03" db="EMBL/GenBank/DDBJ databases">
        <title>Andean soil-derived lignocellulolytic bacterial consortium as a source of novel taxa and putative plastic-active enzymes.</title>
        <authorList>
            <person name="Diaz-Garcia L."/>
            <person name="Chuvochina M."/>
            <person name="Feuerriegel G."/>
            <person name="Bunk B."/>
            <person name="Sproer C."/>
            <person name="Streit W.R."/>
            <person name="Rodriguez L.M."/>
            <person name="Overmann J."/>
            <person name="Jimenez D.J."/>
        </authorList>
    </citation>
    <scope>NUCLEOTIDE SEQUENCE</scope>
    <source>
        <strain evidence="7">MAG 3858</strain>
    </source>
</reference>
<dbReference type="InterPro" id="IPR026444">
    <property type="entry name" value="Secre_tail"/>
</dbReference>
<keyword evidence="2 4" id="KW-0378">Hydrolase</keyword>
<dbReference type="GO" id="GO:0016485">
    <property type="term" value="P:protein processing"/>
    <property type="evidence" value="ECO:0007669"/>
    <property type="project" value="TreeGrafter"/>
</dbReference>
<evidence type="ECO:0000256" key="3">
    <source>
        <dbReference type="ARBA" id="ARBA00022825"/>
    </source>
</evidence>
<dbReference type="InterPro" id="IPR036852">
    <property type="entry name" value="Peptidase_S8/S53_dom_sf"/>
</dbReference>
<feature type="active site" description="Charge relay system" evidence="4">
    <location>
        <position position="234"/>
    </location>
</feature>
<dbReference type="InterPro" id="IPR023828">
    <property type="entry name" value="Peptidase_S8_Ser-AS"/>
</dbReference>
<keyword evidence="1 4" id="KW-0645">Protease</keyword>
<proteinExistence type="inferred from homology"/>
<dbReference type="AlphaFoldDB" id="A0AAJ6B951"/>
<accession>A0AAJ6B951</accession>
<dbReference type="Gene3D" id="3.40.50.200">
    <property type="entry name" value="Peptidase S8/S53 domain"/>
    <property type="match status" value="1"/>
</dbReference>
<sequence length="814" mass="88711">MKKLLLIIVFLSSLNLYAQEKLSFKVKESVVEFSISPNEYYVEFSEVSREKALQKLSLTKHIPIAKNAELVTFNDLLQKEFSNRRTAIAGRFSGLLTRIEPVLIYSDSTKQICTGELIVKIVDNKQQVQSLFKEYSVNVTPDKFVENQYIIKVNEITTSQLFVLAERLQQNENVEFAEPNFMRLLKRHTIDPYYSSQWSIKNQGYYSGTPGADMHVEDAWNYATGQNIKVAILDEGVDLNHPDLAANLLTGFDATGNGSNGAPNAGSNDAHGTACAGIVAAVANNNIGVAGIAYNAKVMPVRIAYSVGASWYSTDSWIADGIRWAEENGADILSNSWGGGSPSNNITLAINYVVNSGRNGKGCVVLFSTGNSNTSIGYPSTLSSVIAVGASSMCDERKTPTSCDGEFWWGSNYGVGLDVTAPGVKIYTTDISGPSGYNSGDYTSDFNGTSSACPNAAGVMALILSVNPNLTQQEARDILETTCDKVGGYTYLSGVSGQPNGTWSNDTGYGRINACAAVTKALGRILSISGPSNLCDEAIYTIPNLPAGATVTWSIDGWCAEISSSSGNHATVSRVDYGFFYVKATITTSCGSIVLRTGSITSGMPYNVSVEVYCEDGCGGDNLLCTGGNQYSYYNNIMTYRLNATPVYPVKLHYIIINDTYPNIIYQDSVTVSTSSNYRYLPKNLEPGFYNLEAWVTGGPCNESSEWYEVWFEVTSCGSYGPIVVYPNPSNTELKIRYQTTDKSGKAIITTTEKDTQNFSVKLLNKLGKVLKEGKTTLMSKDITLQVADLPNDTYFLHIYEGKNITKKQVVIWH</sequence>
<dbReference type="PROSITE" id="PS00138">
    <property type="entry name" value="SUBTILASE_SER"/>
    <property type="match status" value="1"/>
</dbReference>
<dbReference type="PANTHER" id="PTHR42884:SF14">
    <property type="entry name" value="NEUROENDOCRINE CONVERTASE 1"/>
    <property type="match status" value="1"/>
</dbReference>
<dbReference type="PANTHER" id="PTHR42884">
    <property type="entry name" value="PROPROTEIN CONVERTASE SUBTILISIN/KEXIN-RELATED"/>
    <property type="match status" value="1"/>
</dbReference>
<dbReference type="PRINTS" id="PR00723">
    <property type="entry name" value="SUBTILISIN"/>
</dbReference>
<dbReference type="InterPro" id="IPR015500">
    <property type="entry name" value="Peptidase_S8_subtilisin-rel"/>
</dbReference>
<protein>
    <submittedName>
        <fullName evidence="7">S8 family serine peptidase</fullName>
    </submittedName>
</protein>
<evidence type="ECO:0000256" key="1">
    <source>
        <dbReference type="ARBA" id="ARBA00022670"/>
    </source>
</evidence>
<dbReference type="InterPro" id="IPR000209">
    <property type="entry name" value="Peptidase_S8/S53_dom"/>
</dbReference>